<comment type="subunit">
    <text evidence="4">Homotrimer.</text>
</comment>
<feature type="domain" description="Fucolectin tachylectin-4 pentraxin-1" evidence="10">
    <location>
        <begin position="272"/>
        <end position="367"/>
    </location>
</feature>
<keyword evidence="5" id="KW-0964">Secreted</keyword>
<gene>
    <name evidence="11" type="ORF">JZ751_009628</name>
</gene>
<dbReference type="EMBL" id="JAFBMS010000018">
    <property type="protein sequence ID" value="KAG9345087.1"/>
    <property type="molecule type" value="Genomic_DNA"/>
</dbReference>
<evidence type="ECO:0000256" key="2">
    <source>
        <dbReference type="ARBA" id="ARBA00004613"/>
    </source>
</evidence>
<dbReference type="GO" id="GO:0042806">
    <property type="term" value="F:fucose binding"/>
    <property type="evidence" value="ECO:0007669"/>
    <property type="project" value="UniProtKB-ARBA"/>
</dbReference>
<proteinExistence type="inferred from homology"/>
<evidence type="ECO:0000259" key="10">
    <source>
        <dbReference type="SMART" id="SM00607"/>
    </source>
</evidence>
<evidence type="ECO:0000256" key="6">
    <source>
        <dbReference type="ARBA" id="ARBA00022723"/>
    </source>
</evidence>
<dbReference type="InterPro" id="IPR008979">
    <property type="entry name" value="Galactose-bd-like_sf"/>
</dbReference>
<dbReference type="InterPro" id="IPR006585">
    <property type="entry name" value="FTP1"/>
</dbReference>
<dbReference type="SMART" id="SM00607">
    <property type="entry name" value="FTP"/>
    <property type="match status" value="2"/>
</dbReference>
<evidence type="ECO:0000313" key="12">
    <source>
        <dbReference type="Proteomes" id="UP000824540"/>
    </source>
</evidence>
<dbReference type="AlphaFoldDB" id="A0A8T2P8Y7"/>
<keyword evidence="8" id="KW-0106">Calcium</keyword>
<protein>
    <recommendedName>
        <fullName evidence="10">Fucolectin tachylectin-4 pentraxin-1 domain-containing protein</fullName>
    </recommendedName>
</protein>
<dbReference type="Pfam" id="PF22633">
    <property type="entry name" value="F5_F8_type_C_2"/>
    <property type="match status" value="2"/>
</dbReference>
<evidence type="ECO:0000256" key="1">
    <source>
        <dbReference type="ARBA" id="ARBA00002219"/>
    </source>
</evidence>
<dbReference type="GO" id="GO:0005576">
    <property type="term" value="C:extracellular region"/>
    <property type="evidence" value="ECO:0007669"/>
    <property type="project" value="UniProtKB-SubCell"/>
</dbReference>
<dbReference type="Gene3D" id="2.60.120.260">
    <property type="entry name" value="Galactose-binding domain-like"/>
    <property type="match status" value="2"/>
</dbReference>
<evidence type="ECO:0000256" key="4">
    <source>
        <dbReference type="ARBA" id="ARBA00011233"/>
    </source>
</evidence>
<evidence type="ECO:0000256" key="5">
    <source>
        <dbReference type="ARBA" id="ARBA00022525"/>
    </source>
</evidence>
<dbReference type="GO" id="GO:0001868">
    <property type="term" value="P:regulation of complement activation, lectin pathway"/>
    <property type="evidence" value="ECO:0007669"/>
    <property type="project" value="UniProtKB-ARBA"/>
</dbReference>
<keyword evidence="7" id="KW-0430">Lectin</keyword>
<dbReference type="Proteomes" id="UP000824540">
    <property type="component" value="Unassembled WGS sequence"/>
</dbReference>
<reference evidence="11" key="1">
    <citation type="thesis" date="2021" institute="BYU ScholarsArchive" country="Provo, UT, USA">
        <title>Applications of and Algorithms for Genome Assembly and Genomic Analyses with an Emphasis on Marine Teleosts.</title>
        <authorList>
            <person name="Pickett B.D."/>
        </authorList>
    </citation>
    <scope>NUCLEOTIDE SEQUENCE</scope>
    <source>
        <strain evidence="11">HI-2016</strain>
    </source>
</reference>
<dbReference type="PANTHER" id="PTHR45713:SF8">
    <property type="entry name" value="SI:CH211-215K15.4"/>
    <property type="match status" value="1"/>
</dbReference>
<comment type="subcellular location">
    <subcellularLocation>
        <location evidence="2">Secreted</location>
    </subcellularLocation>
</comment>
<dbReference type="OrthoDB" id="547680at2759"/>
<keyword evidence="12" id="KW-1185">Reference proteome</keyword>
<keyword evidence="6" id="KW-0479">Metal-binding</keyword>
<evidence type="ECO:0000313" key="11">
    <source>
        <dbReference type="EMBL" id="KAG9345087.1"/>
    </source>
</evidence>
<comment type="caution">
    <text evidence="11">The sequence shown here is derived from an EMBL/GenBank/DDBJ whole genome shotgun (WGS) entry which is preliminary data.</text>
</comment>
<dbReference type="GO" id="GO:0046872">
    <property type="term" value="F:metal ion binding"/>
    <property type="evidence" value="ECO:0007669"/>
    <property type="project" value="UniProtKB-KW"/>
</dbReference>
<feature type="domain" description="Fucolectin tachylectin-4 pentraxin-1" evidence="10">
    <location>
        <begin position="177"/>
        <end position="271"/>
    </location>
</feature>
<evidence type="ECO:0000256" key="3">
    <source>
        <dbReference type="ARBA" id="ARBA00010147"/>
    </source>
</evidence>
<comment type="similarity">
    <text evidence="3">Belongs to the fucolectin family.</text>
</comment>
<organism evidence="11 12">
    <name type="scientific">Albula glossodonta</name>
    <name type="common">roundjaw bonefish</name>
    <dbReference type="NCBI Taxonomy" id="121402"/>
    <lineage>
        <taxon>Eukaryota</taxon>
        <taxon>Metazoa</taxon>
        <taxon>Chordata</taxon>
        <taxon>Craniata</taxon>
        <taxon>Vertebrata</taxon>
        <taxon>Euteleostomi</taxon>
        <taxon>Actinopterygii</taxon>
        <taxon>Neopterygii</taxon>
        <taxon>Teleostei</taxon>
        <taxon>Albuliformes</taxon>
        <taxon>Albulidae</taxon>
        <taxon>Albula</taxon>
    </lineage>
</organism>
<evidence type="ECO:0000256" key="9">
    <source>
        <dbReference type="ARBA" id="ARBA00023157"/>
    </source>
</evidence>
<comment type="function">
    <text evidence="1">Acts as a defensive agent. Recognizes blood group fucosylated oligosaccharides including A, B, H and Lewis B-type antigens. Does not recognize Lewis A antigen and has low affinity for monovalent haptens.</text>
</comment>
<dbReference type="InterPro" id="IPR051941">
    <property type="entry name" value="BG_Antigen-Binding_Lectin"/>
</dbReference>
<evidence type="ECO:0000256" key="8">
    <source>
        <dbReference type="ARBA" id="ARBA00022837"/>
    </source>
</evidence>
<dbReference type="SUPFAM" id="SSF49785">
    <property type="entry name" value="Galactose-binding domain-like"/>
    <property type="match status" value="2"/>
</dbReference>
<accession>A0A8T2P8Y7</accession>
<name>A0A8T2P8Y7_9TELE</name>
<sequence length="367" mass="42085">MEGWVRAHHRTLSGVYEKVLESVRRQQLRDKERYDRRLKTLPLLPGDRVLVRNFRRRERGKLAPRWSPRPFVVVRQLQPDRPVYVVRPEGGREERTLHRNNLRACPVGDAWREPPVEEEAEREPEPGPRRWAWGWNPVWVPARGPVREPAVPLEEQHQGEAAEPPVQPEVVPLRRSAQNISLGKTTSQSSTFYRGQADNAVDGEHDTCIRTRDETDPWWRVDLLRPHNITAITITNRDDFIAEMIDGAEIHIGNSLENNGNNNPLVFLPFFEENAASFGRATQSSQWDKFGDADNAIDRKRQVKYLQGSCSHTKAETDPWWRVDLLQSFNVTSVAVTNRADCCSDRINGAEIHIGNSLENNGNDNPV</sequence>
<evidence type="ECO:0000256" key="7">
    <source>
        <dbReference type="ARBA" id="ARBA00022734"/>
    </source>
</evidence>
<dbReference type="GO" id="GO:0010185">
    <property type="term" value="P:regulation of cellular defense response"/>
    <property type="evidence" value="ECO:0007669"/>
    <property type="project" value="UniProtKB-ARBA"/>
</dbReference>
<dbReference type="PANTHER" id="PTHR45713">
    <property type="entry name" value="FTP DOMAIN-CONTAINING PROTEIN"/>
    <property type="match status" value="1"/>
</dbReference>
<keyword evidence="9" id="KW-1015">Disulfide bond</keyword>